<evidence type="ECO:0000256" key="1">
    <source>
        <dbReference type="ARBA" id="ARBA00009943"/>
    </source>
</evidence>
<dbReference type="PANTHER" id="PTHR36174:SF1">
    <property type="entry name" value="LIPID II:GLYCINE GLYCYLTRANSFERASE"/>
    <property type="match status" value="1"/>
</dbReference>
<evidence type="ECO:0000313" key="8">
    <source>
        <dbReference type="Proteomes" id="UP000177126"/>
    </source>
</evidence>
<dbReference type="SUPFAM" id="SSF55729">
    <property type="entry name" value="Acyl-CoA N-acyltransferases (Nat)"/>
    <property type="match status" value="2"/>
</dbReference>
<evidence type="ECO:0000256" key="5">
    <source>
        <dbReference type="ARBA" id="ARBA00023315"/>
    </source>
</evidence>
<dbReference type="InterPro" id="IPR003447">
    <property type="entry name" value="FEMABX"/>
</dbReference>
<proteinExistence type="inferred from homology"/>
<sequence>MVLSSMTKQEWNNFILALGGSFLQSWEWSEFQERVGKSVFRFSGEEWVAQFIKNKLPGVNKFYWHCPRGPVVANSDWPIANSKIQEIIEQIKKSVGKDVIFFRLGPEWELANSEGQMANSKITSPQPSPSKGEGELLKKLGFKQLPYDIEPSQTLILDITKSEDELLAQMHEKWRYNIRLAERKGVQVKFTQSDCVNFEQYFEEFYRLVSEGTAERKNIRHYPKEYYRKQLMINTSTPPNPPLQGGQAGANFYSPLTQRPASLSLQRGERAGGFKIVLFIAEYKNKVIAANIVVLFGGRATYLHGATSSEHREVMAPHLLQWEQIKYAKSQGCAEYDFWGIVNEHTIDKRGKSWEGFTRFKRGFGGRKVNYVGYWDYPLNKPWYFLYRLVQKFRR</sequence>
<reference evidence="7 8" key="1">
    <citation type="journal article" date="2016" name="Nat. Commun.">
        <title>Thousands of microbial genomes shed light on interconnected biogeochemical processes in an aquifer system.</title>
        <authorList>
            <person name="Anantharaman K."/>
            <person name="Brown C.T."/>
            <person name="Hug L.A."/>
            <person name="Sharon I."/>
            <person name="Castelle C.J."/>
            <person name="Probst A.J."/>
            <person name="Thomas B.C."/>
            <person name="Singh A."/>
            <person name="Wilkins M.J."/>
            <person name="Karaoz U."/>
            <person name="Brodie E.L."/>
            <person name="Williams K.H."/>
            <person name="Hubbard S.S."/>
            <person name="Banfield J.F."/>
        </authorList>
    </citation>
    <scope>NUCLEOTIDE SEQUENCE [LARGE SCALE GENOMIC DNA]</scope>
</reference>
<keyword evidence="2" id="KW-0808">Transferase</keyword>
<keyword evidence="5" id="KW-0012">Acyltransferase</keyword>
<dbReference type="InterPro" id="IPR016181">
    <property type="entry name" value="Acyl_CoA_acyltransferase"/>
</dbReference>
<accession>A0A1G2FXU8</accession>
<dbReference type="Gene3D" id="3.40.630.30">
    <property type="match status" value="1"/>
</dbReference>
<evidence type="ECO:0008006" key="9">
    <source>
        <dbReference type="Google" id="ProtNLM"/>
    </source>
</evidence>
<dbReference type="GO" id="GO:0009252">
    <property type="term" value="P:peptidoglycan biosynthetic process"/>
    <property type="evidence" value="ECO:0007669"/>
    <property type="project" value="UniProtKB-KW"/>
</dbReference>
<evidence type="ECO:0000256" key="3">
    <source>
        <dbReference type="ARBA" id="ARBA00022960"/>
    </source>
</evidence>
<gene>
    <name evidence="7" type="ORF">A3B04_00515</name>
</gene>
<comment type="similarity">
    <text evidence="1">Belongs to the FemABX family.</text>
</comment>
<dbReference type="AlphaFoldDB" id="A0A1G2FXU8"/>
<name>A0A1G2FXU8_9BACT</name>
<evidence type="ECO:0000256" key="2">
    <source>
        <dbReference type="ARBA" id="ARBA00022679"/>
    </source>
</evidence>
<organism evidence="7 8">
    <name type="scientific">Candidatus Portnoybacteria bacterium RIFCSPLOWO2_02_FULL_39_11</name>
    <dbReference type="NCBI Taxonomy" id="1802001"/>
    <lineage>
        <taxon>Bacteria</taxon>
        <taxon>Candidatus Portnoyibacteriota</taxon>
    </lineage>
</organism>
<dbReference type="InterPro" id="IPR050644">
    <property type="entry name" value="PG_Glycine_Bridge_Synth"/>
</dbReference>
<dbReference type="GO" id="GO:0016755">
    <property type="term" value="F:aminoacyltransferase activity"/>
    <property type="evidence" value="ECO:0007669"/>
    <property type="project" value="InterPro"/>
</dbReference>
<dbReference type="Pfam" id="PF02388">
    <property type="entry name" value="FemAB"/>
    <property type="match status" value="2"/>
</dbReference>
<dbReference type="EMBL" id="MHNF01000001">
    <property type="protein sequence ID" value="OGZ42391.1"/>
    <property type="molecule type" value="Genomic_DNA"/>
</dbReference>
<dbReference type="GO" id="GO:0071555">
    <property type="term" value="P:cell wall organization"/>
    <property type="evidence" value="ECO:0007669"/>
    <property type="project" value="UniProtKB-KW"/>
</dbReference>
<comment type="caution">
    <text evidence="7">The sequence shown here is derived from an EMBL/GenBank/DDBJ whole genome shotgun (WGS) entry which is preliminary data.</text>
</comment>
<dbReference type="GO" id="GO:0008360">
    <property type="term" value="P:regulation of cell shape"/>
    <property type="evidence" value="ECO:0007669"/>
    <property type="project" value="UniProtKB-KW"/>
</dbReference>
<dbReference type="PROSITE" id="PS51191">
    <property type="entry name" value="FEMABX"/>
    <property type="match status" value="1"/>
</dbReference>
<protein>
    <recommendedName>
        <fullName evidence="9">BioF2-like acetyltransferase domain-containing protein</fullName>
    </recommendedName>
</protein>
<dbReference type="Proteomes" id="UP000177126">
    <property type="component" value="Unassembled WGS sequence"/>
</dbReference>
<evidence type="ECO:0000256" key="4">
    <source>
        <dbReference type="ARBA" id="ARBA00022984"/>
    </source>
</evidence>
<evidence type="ECO:0000313" key="7">
    <source>
        <dbReference type="EMBL" id="OGZ42391.1"/>
    </source>
</evidence>
<evidence type="ECO:0000256" key="6">
    <source>
        <dbReference type="ARBA" id="ARBA00023316"/>
    </source>
</evidence>
<keyword evidence="6" id="KW-0961">Cell wall biogenesis/degradation</keyword>
<keyword evidence="3" id="KW-0133">Cell shape</keyword>
<dbReference type="PANTHER" id="PTHR36174">
    <property type="entry name" value="LIPID II:GLYCINE GLYCYLTRANSFERASE"/>
    <property type="match status" value="1"/>
</dbReference>
<keyword evidence="4" id="KW-0573">Peptidoglycan synthesis</keyword>